<dbReference type="PANTHER" id="PTHR30383:SF5">
    <property type="entry name" value="SGNH HYDROLASE-TYPE ESTERASE DOMAIN-CONTAINING PROTEIN"/>
    <property type="match status" value="1"/>
</dbReference>
<dbReference type="InterPro" id="IPR036514">
    <property type="entry name" value="SGNH_hydro_sf"/>
</dbReference>
<dbReference type="SUPFAM" id="SSF52266">
    <property type="entry name" value="SGNH hydrolase"/>
    <property type="match status" value="1"/>
</dbReference>
<sequence length="258" mass="27577">MPTPATRRPLARARLTAARLYQRLVMSRPPADWTVPRADGRYGPAEPADPRPLTLLMLGDSLARSLGAGRPEETLGARLAQALGERLDRPVDLRVLARVGATTAALRHQVARADRIRPGIAVLIVGGNDVLLPLPLGRAARRFALVLRRLRDTGWHPVVVPCPDPGHAPGFRVPARLLGAPRSHRLAHRQTRAAERAGVPVAVSSGPEFRDRADHLLGPDGVHPSPRGYAEHATRMLPALLAAAATLPATPAPIPTAP</sequence>
<protein>
    <submittedName>
        <fullName evidence="2">SGNH/GDSL hydrolase family protein</fullName>
    </submittedName>
</protein>
<dbReference type="Proteomes" id="UP001432222">
    <property type="component" value="Chromosome"/>
</dbReference>
<dbReference type="CDD" id="cd01836">
    <property type="entry name" value="FeeA_FeeB_like"/>
    <property type="match status" value="1"/>
</dbReference>
<dbReference type="Gene3D" id="3.40.50.1110">
    <property type="entry name" value="SGNH hydrolase"/>
    <property type="match status" value="1"/>
</dbReference>
<dbReference type="RefSeq" id="WP_328957589.1">
    <property type="nucleotide sequence ID" value="NZ_CP108110.1"/>
</dbReference>
<evidence type="ECO:0000259" key="1">
    <source>
        <dbReference type="Pfam" id="PF13472"/>
    </source>
</evidence>
<dbReference type="GO" id="GO:0016787">
    <property type="term" value="F:hydrolase activity"/>
    <property type="evidence" value="ECO:0007669"/>
    <property type="project" value="UniProtKB-KW"/>
</dbReference>
<dbReference type="Pfam" id="PF13472">
    <property type="entry name" value="Lipase_GDSL_2"/>
    <property type="match status" value="1"/>
</dbReference>
<reference evidence="2" key="1">
    <citation type="submission" date="2022-10" db="EMBL/GenBank/DDBJ databases">
        <title>The complete genomes of actinobacterial strains from the NBC collection.</title>
        <authorList>
            <person name="Joergensen T.S."/>
            <person name="Alvarez Arevalo M."/>
            <person name="Sterndorff E.B."/>
            <person name="Faurdal D."/>
            <person name="Vuksanovic O."/>
            <person name="Mourched A.-S."/>
            <person name="Charusanti P."/>
            <person name="Shaw S."/>
            <person name="Blin K."/>
            <person name="Weber T."/>
        </authorList>
    </citation>
    <scope>NUCLEOTIDE SEQUENCE</scope>
    <source>
        <strain evidence="2">NBC_00222</strain>
    </source>
</reference>
<evidence type="ECO:0000313" key="2">
    <source>
        <dbReference type="EMBL" id="WUQ87012.1"/>
    </source>
</evidence>
<feature type="domain" description="SGNH hydrolase-type esterase" evidence="1">
    <location>
        <begin position="58"/>
        <end position="230"/>
    </location>
</feature>
<gene>
    <name evidence="2" type="ORF">OHA16_31050</name>
</gene>
<evidence type="ECO:0000313" key="3">
    <source>
        <dbReference type="Proteomes" id="UP001432222"/>
    </source>
</evidence>
<keyword evidence="2" id="KW-0378">Hydrolase</keyword>
<name>A0ABZ1U751_9ACTN</name>
<dbReference type="InterPro" id="IPR051532">
    <property type="entry name" value="Ester_Hydrolysis_Enzymes"/>
</dbReference>
<proteinExistence type="predicted"/>
<organism evidence="2 3">
    <name type="scientific">Kitasatospora purpeofusca</name>
    <dbReference type="NCBI Taxonomy" id="67352"/>
    <lineage>
        <taxon>Bacteria</taxon>
        <taxon>Bacillati</taxon>
        <taxon>Actinomycetota</taxon>
        <taxon>Actinomycetes</taxon>
        <taxon>Kitasatosporales</taxon>
        <taxon>Streptomycetaceae</taxon>
        <taxon>Kitasatospora</taxon>
    </lineage>
</organism>
<dbReference type="InterPro" id="IPR013830">
    <property type="entry name" value="SGNH_hydro"/>
</dbReference>
<accession>A0ABZ1U751</accession>
<dbReference type="EMBL" id="CP108110">
    <property type="protein sequence ID" value="WUQ87012.1"/>
    <property type="molecule type" value="Genomic_DNA"/>
</dbReference>
<dbReference type="PANTHER" id="PTHR30383">
    <property type="entry name" value="THIOESTERASE 1/PROTEASE 1/LYSOPHOSPHOLIPASE L1"/>
    <property type="match status" value="1"/>
</dbReference>
<keyword evidence="3" id="KW-1185">Reference proteome</keyword>